<organism evidence="2 3">
    <name type="scientific">Muraenolepis orangiensis</name>
    <name type="common">Patagonian moray cod</name>
    <dbReference type="NCBI Taxonomy" id="630683"/>
    <lineage>
        <taxon>Eukaryota</taxon>
        <taxon>Metazoa</taxon>
        <taxon>Chordata</taxon>
        <taxon>Craniata</taxon>
        <taxon>Vertebrata</taxon>
        <taxon>Euteleostomi</taxon>
        <taxon>Actinopterygii</taxon>
        <taxon>Neopterygii</taxon>
        <taxon>Teleostei</taxon>
        <taxon>Neoteleostei</taxon>
        <taxon>Acanthomorphata</taxon>
        <taxon>Zeiogadaria</taxon>
        <taxon>Gadariae</taxon>
        <taxon>Gadiformes</taxon>
        <taxon>Muraenolepidoidei</taxon>
        <taxon>Muraenolepididae</taxon>
        <taxon>Muraenolepis</taxon>
    </lineage>
</organism>
<proteinExistence type="predicted"/>
<sequence>MPGLPVPRGTRPGEKGPNLPIGCRPGSHMSEQEVCGGWRGRDSAAASDAAWGPTVTAATTTLNQQTSHQGSSALRRNSFVWFPSC</sequence>
<name>A0A9Q0DS86_9TELE</name>
<accession>A0A9Q0DS86</accession>
<keyword evidence="3" id="KW-1185">Reference proteome</keyword>
<evidence type="ECO:0000313" key="3">
    <source>
        <dbReference type="Proteomes" id="UP001148018"/>
    </source>
</evidence>
<dbReference type="AlphaFoldDB" id="A0A9Q0DS86"/>
<feature type="region of interest" description="Disordered" evidence="1">
    <location>
        <begin position="1"/>
        <end position="34"/>
    </location>
</feature>
<dbReference type="EMBL" id="JANIIK010000112">
    <property type="protein sequence ID" value="KAJ3593541.1"/>
    <property type="molecule type" value="Genomic_DNA"/>
</dbReference>
<evidence type="ECO:0000256" key="1">
    <source>
        <dbReference type="SAM" id="MobiDB-lite"/>
    </source>
</evidence>
<protein>
    <submittedName>
        <fullName evidence="2">Uncharacterized protein</fullName>
    </submittedName>
</protein>
<dbReference type="Proteomes" id="UP001148018">
    <property type="component" value="Unassembled WGS sequence"/>
</dbReference>
<comment type="caution">
    <text evidence="2">The sequence shown here is derived from an EMBL/GenBank/DDBJ whole genome shotgun (WGS) entry which is preliminary data.</text>
</comment>
<evidence type="ECO:0000313" key="2">
    <source>
        <dbReference type="EMBL" id="KAJ3593541.1"/>
    </source>
</evidence>
<reference evidence="2" key="1">
    <citation type="submission" date="2022-07" db="EMBL/GenBank/DDBJ databases">
        <title>Chromosome-level genome of Muraenolepis orangiensis.</title>
        <authorList>
            <person name="Kim J."/>
        </authorList>
    </citation>
    <scope>NUCLEOTIDE SEQUENCE</scope>
    <source>
        <strain evidence="2">KU_S4_2022</strain>
        <tissue evidence="2">Muscle</tissue>
    </source>
</reference>
<gene>
    <name evidence="2" type="ORF">NHX12_005875</name>
</gene>